<keyword evidence="8 11" id="KW-0862">Zinc</keyword>
<dbReference type="Gene3D" id="2.60.210.10">
    <property type="entry name" value="Apoptosis, Tumor Necrosis Factor Receptor Associated Protein 2, Chain A"/>
    <property type="match status" value="1"/>
</dbReference>
<dbReference type="PROSITE" id="PS00518">
    <property type="entry name" value="ZF_RING_1"/>
    <property type="match status" value="1"/>
</dbReference>
<dbReference type="Gene3D" id="3.30.40.10">
    <property type="entry name" value="Zinc/RING finger domain, C3HC4 (zinc finger)"/>
    <property type="match status" value="2"/>
</dbReference>
<keyword evidence="7 12" id="KW-0863">Zinc-finger</keyword>
<dbReference type="InterPro" id="IPR013083">
    <property type="entry name" value="Znf_RING/FYVE/PHD"/>
</dbReference>
<dbReference type="InterPro" id="IPR008974">
    <property type="entry name" value="TRAF-like"/>
</dbReference>
<evidence type="ECO:0000259" key="17">
    <source>
        <dbReference type="PROSITE" id="PS50145"/>
    </source>
</evidence>
<dbReference type="AlphaFoldDB" id="A0A9Q1G977"/>
<accession>A0A9Q1G977</accession>
<dbReference type="Pfam" id="PF21355">
    <property type="entry name" value="TRAF-mep_MATH"/>
    <property type="match status" value="1"/>
</dbReference>
<evidence type="ECO:0000259" key="16">
    <source>
        <dbReference type="PROSITE" id="PS50144"/>
    </source>
</evidence>
<evidence type="ECO:0000256" key="1">
    <source>
        <dbReference type="ARBA" id="ARBA00004496"/>
    </source>
</evidence>
<dbReference type="OrthoDB" id="6499288at2759"/>
<dbReference type="PANTHER" id="PTHR10131">
    <property type="entry name" value="TNF RECEPTOR ASSOCIATED FACTOR"/>
    <property type="match status" value="1"/>
</dbReference>
<evidence type="ECO:0000256" key="14">
    <source>
        <dbReference type="SAM" id="MobiDB-lite"/>
    </source>
</evidence>
<feature type="region of interest" description="Disordered" evidence="14">
    <location>
        <begin position="1"/>
        <end position="20"/>
    </location>
</feature>
<keyword evidence="9" id="KW-0832">Ubl conjugation</keyword>
<dbReference type="GO" id="GO:0007165">
    <property type="term" value="P:signal transduction"/>
    <property type="evidence" value="ECO:0007669"/>
    <property type="project" value="InterPro"/>
</dbReference>
<evidence type="ECO:0000256" key="2">
    <source>
        <dbReference type="ARBA" id="ARBA00022490"/>
    </source>
</evidence>
<dbReference type="GO" id="GO:0005737">
    <property type="term" value="C:cytoplasm"/>
    <property type="evidence" value="ECO:0007669"/>
    <property type="project" value="UniProtKB-SubCell"/>
</dbReference>
<feature type="domain" description="RING-type" evidence="15">
    <location>
        <begin position="40"/>
        <end position="80"/>
    </location>
</feature>
<evidence type="ECO:0000259" key="15">
    <source>
        <dbReference type="PROSITE" id="PS50089"/>
    </source>
</evidence>
<dbReference type="PIRSF" id="PIRSF015614">
    <property type="entry name" value="TRAF"/>
    <property type="match status" value="1"/>
</dbReference>
<keyword evidence="5 11" id="KW-0479">Metal-binding</keyword>
<evidence type="ECO:0000313" key="19">
    <source>
        <dbReference type="Proteomes" id="UP001152622"/>
    </source>
</evidence>
<dbReference type="GO" id="GO:0008270">
    <property type="term" value="F:zinc ion binding"/>
    <property type="evidence" value="ECO:0007669"/>
    <property type="project" value="UniProtKB-UniRule"/>
</dbReference>
<keyword evidence="3" id="KW-1017">Isopeptide bond</keyword>
<keyword evidence="6" id="KW-0677">Repeat</keyword>
<organism evidence="18 19">
    <name type="scientific">Synaphobranchus kaupii</name>
    <name type="common">Kaup's arrowtooth eel</name>
    <dbReference type="NCBI Taxonomy" id="118154"/>
    <lineage>
        <taxon>Eukaryota</taxon>
        <taxon>Metazoa</taxon>
        <taxon>Chordata</taxon>
        <taxon>Craniata</taxon>
        <taxon>Vertebrata</taxon>
        <taxon>Euteleostomi</taxon>
        <taxon>Actinopterygii</taxon>
        <taxon>Neopterygii</taxon>
        <taxon>Teleostei</taxon>
        <taxon>Anguilliformes</taxon>
        <taxon>Synaphobranchidae</taxon>
        <taxon>Synaphobranchus</taxon>
    </lineage>
</organism>
<dbReference type="PANTHER" id="PTHR10131:SF96">
    <property type="entry name" value="TNF RECEPTOR-ASSOCIATED FACTOR 1"/>
    <property type="match status" value="1"/>
</dbReference>
<feature type="compositionally biased region" description="Polar residues" evidence="14">
    <location>
        <begin position="197"/>
        <end position="214"/>
    </location>
</feature>
<feature type="coiled-coil region" evidence="13">
    <location>
        <begin position="325"/>
        <end position="373"/>
    </location>
</feature>
<evidence type="ECO:0000256" key="8">
    <source>
        <dbReference type="ARBA" id="ARBA00022833"/>
    </source>
</evidence>
<evidence type="ECO:0000256" key="7">
    <source>
        <dbReference type="ARBA" id="ARBA00022771"/>
    </source>
</evidence>
<dbReference type="PROSITE" id="PS50144">
    <property type="entry name" value="MATH"/>
    <property type="match status" value="1"/>
</dbReference>
<dbReference type="InterPro" id="IPR017907">
    <property type="entry name" value="Znf_RING_CS"/>
</dbReference>
<dbReference type="EC" id="2.3.2.27" evidence="11"/>
<gene>
    <name evidence="18" type="ORF">SKAU_G00005850</name>
</gene>
<feature type="region of interest" description="Disordered" evidence="14">
    <location>
        <begin position="289"/>
        <end position="310"/>
    </location>
</feature>
<dbReference type="GO" id="GO:0042981">
    <property type="term" value="P:regulation of apoptotic process"/>
    <property type="evidence" value="ECO:0007669"/>
    <property type="project" value="InterPro"/>
</dbReference>
<dbReference type="SUPFAM" id="SSF57850">
    <property type="entry name" value="RING/U-box"/>
    <property type="match status" value="1"/>
</dbReference>
<dbReference type="PROSITE" id="PS50089">
    <property type="entry name" value="ZF_RING_2"/>
    <property type="match status" value="1"/>
</dbReference>
<evidence type="ECO:0000256" key="3">
    <source>
        <dbReference type="ARBA" id="ARBA00022499"/>
    </source>
</evidence>
<dbReference type="FunFam" id="2.60.210.10:FF:000001">
    <property type="entry name" value="TNF receptor-associated factor"/>
    <property type="match status" value="1"/>
</dbReference>
<dbReference type="Pfam" id="PF02176">
    <property type="entry name" value="zf-TRAF"/>
    <property type="match status" value="1"/>
</dbReference>
<dbReference type="Proteomes" id="UP001152622">
    <property type="component" value="Chromosome 1"/>
</dbReference>
<dbReference type="InterPro" id="IPR049342">
    <property type="entry name" value="TRAF1-6_MATH_dom"/>
</dbReference>
<evidence type="ECO:0000256" key="6">
    <source>
        <dbReference type="ARBA" id="ARBA00022737"/>
    </source>
</evidence>
<proteinExistence type="inferred from homology"/>
<evidence type="ECO:0000256" key="10">
    <source>
        <dbReference type="ARBA" id="ARBA00023054"/>
    </source>
</evidence>
<keyword evidence="19" id="KW-1185">Reference proteome</keyword>
<comment type="subcellular location">
    <subcellularLocation>
        <location evidence="1 11">Cytoplasm</location>
    </subcellularLocation>
</comment>
<evidence type="ECO:0000256" key="12">
    <source>
        <dbReference type="PROSITE-ProRule" id="PRU00207"/>
    </source>
</evidence>
<dbReference type="GO" id="GO:0009898">
    <property type="term" value="C:cytoplasmic side of plasma membrane"/>
    <property type="evidence" value="ECO:0007669"/>
    <property type="project" value="TreeGrafter"/>
</dbReference>
<evidence type="ECO:0000256" key="13">
    <source>
        <dbReference type="SAM" id="Coils"/>
    </source>
</evidence>
<dbReference type="Pfam" id="PF16673">
    <property type="entry name" value="TRAF_BIRC3_bd"/>
    <property type="match status" value="1"/>
</dbReference>
<keyword evidence="2 11" id="KW-0963">Cytoplasm</keyword>
<dbReference type="Gene3D" id="1.20.5.170">
    <property type="match status" value="1"/>
</dbReference>
<comment type="similarity">
    <text evidence="11">Belongs to the TNF receptor-associated factor family.</text>
</comment>
<dbReference type="InterPro" id="IPR012227">
    <property type="entry name" value="TNF_rcpt-assoc_TRAF_met"/>
</dbReference>
<dbReference type="GO" id="GO:0005164">
    <property type="term" value="F:tumor necrosis factor receptor binding"/>
    <property type="evidence" value="ECO:0007669"/>
    <property type="project" value="UniProtKB-UniRule"/>
</dbReference>
<dbReference type="GO" id="GO:0061630">
    <property type="term" value="F:ubiquitin protein ligase activity"/>
    <property type="evidence" value="ECO:0007669"/>
    <property type="project" value="UniProtKB-EC"/>
</dbReference>
<dbReference type="SMART" id="SM00061">
    <property type="entry name" value="MATH"/>
    <property type="match status" value="1"/>
</dbReference>
<dbReference type="CDD" id="cd23125">
    <property type="entry name" value="RING-HC_TRAF1-like"/>
    <property type="match status" value="1"/>
</dbReference>
<evidence type="ECO:0000256" key="11">
    <source>
        <dbReference type="PIRNR" id="PIRNR015614"/>
    </source>
</evidence>
<evidence type="ECO:0000313" key="18">
    <source>
        <dbReference type="EMBL" id="KAJ8379807.1"/>
    </source>
</evidence>
<feature type="zinc finger region" description="TRAF-type" evidence="12">
    <location>
        <begin position="132"/>
        <end position="184"/>
    </location>
</feature>
<evidence type="ECO:0000256" key="4">
    <source>
        <dbReference type="ARBA" id="ARBA00022703"/>
    </source>
</evidence>
<comment type="catalytic activity">
    <reaction evidence="11">
        <text>S-ubiquitinyl-[E2 ubiquitin-conjugating enzyme]-L-cysteine + [acceptor protein]-L-lysine = [E2 ubiquitin-conjugating enzyme]-L-cysteine + N(6)-ubiquitinyl-[acceptor protein]-L-lysine.</text>
        <dbReference type="EC" id="2.3.2.27"/>
    </reaction>
</comment>
<dbReference type="SUPFAM" id="SSF49599">
    <property type="entry name" value="TRAF domain-like"/>
    <property type="match status" value="2"/>
</dbReference>
<dbReference type="EMBL" id="JAINUF010000001">
    <property type="protein sequence ID" value="KAJ8379807.1"/>
    <property type="molecule type" value="Genomic_DNA"/>
</dbReference>
<protein>
    <recommendedName>
        <fullName evidence="11">TNF receptor-associated factor</fullName>
        <ecNumber evidence="11">2.3.2.27</ecNumber>
    </recommendedName>
</protein>
<feature type="domain" description="TRAF-type" evidence="17">
    <location>
        <begin position="132"/>
        <end position="184"/>
    </location>
</feature>
<dbReference type="GO" id="GO:0043122">
    <property type="term" value="P:regulation of canonical NF-kappaB signal transduction"/>
    <property type="evidence" value="ECO:0007669"/>
    <property type="project" value="TreeGrafter"/>
</dbReference>
<comment type="caution">
    <text evidence="18">The sequence shown here is derived from an EMBL/GenBank/DDBJ whole genome shotgun (WGS) entry which is preliminary data.</text>
</comment>
<dbReference type="FunFam" id="3.30.40.10:FF:000902">
    <property type="entry name" value="TNF receptor-associated factor"/>
    <property type="match status" value="1"/>
</dbReference>
<keyword evidence="4" id="KW-0053">Apoptosis</keyword>
<dbReference type="InterPro" id="IPR001841">
    <property type="entry name" value="Znf_RING"/>
</dbReference>
<dbReference type="Pfam" id="PF21341">
    <property type="entry name" value="TRAF2_zf"/>
    <property type="match status" value="1"/>
</dbReference>
<evidence type="ECO:0000256" key="9">
    <source>
        <dbReference type="ARBA" id="ARBA00022843"/>
    </source>
</evidence>
<dbReference type="InterPro" id="IPR049441">
    <property type="entry name" value="TRAF2_Znf"/>
</dbReference>
<feature type="domain" description="MATH" evidence="16">
    <location>
        <begin position="404"/>
        <end position="550"/>
    </location>
</feature>
<dbReference type="InterPro" id="IPR002083">
    <property type="entry name" value="MATH/TRAF_dom"/>
</dbReference>
<dbReference type="InterPro" id="IPR032070">
    <property type="entry name" value="TRAF_BIRC3-bd"/>
</dbReference>
<name>A0A9Q1G977_SYNKA</name>
<dbReference type="PROSITE" id="PS50145">
    <property type="entry name" value="ZF_TRAF"/>
    <property type="match status" value="1"/>
</dbReference>
<sequence length="554" mass="61434">MATGATGDLAEVSSTPGENEYPSGFPHSICDDVPHEKYLCSNCNNVLNKARQTMCGHRYCLACVNWLVRNNKNHICKKCREEDRSLEGNSSLLTPDNVFNDAAINKEILDLKVHCANQGCSWKGVLKDYEEHQSGCDHALIPCNIGCGHMVERKKLASHLKKDCPNNMSPCPTCSQTMSPTELQKHVCVLPSPSKEAGSTPTQGAEENQQPSTSRTREQCCFSEVGCRFKGTTEAVQNHEASAHLGHLQLLLHATSSLQASPLTGRSCAADAQLRQALAALHLQGGVEADGGSSADLEGLGDPEEPARARSLQEDPAALLLGQQLGELEQRVQVYENIITVLDREVEKTQLTVASLKQQNQTNQDMIQHLEIKVSEHQQKLALKDTIISSLCQRITTQEEVSYDGTFLWRVSDISRKMNEAAFGNRNNLYSPAFYTARYGFKVCMRLYLNGDGAGRGTHISLFFVVMKGEYDPLLAWPFKHKVTFFLLDQNQKEHMIDAFRPDLSSSSFHRPVSDMNVASGRPLFFPLAKLHSPRHAYVKDDTLFIRCIVDTTA</sequence>
<dbReference type="InterPro" id="IPR001293">
    <property type="entry name" value="Znf_TRAF"/>
</dbReference>
<dbReference type="GO" id="GO:0006915">
    <property type="term" value="P:apoptotic process"/>
    <property type="evidence" value="ECO:0007669"/>
    <property type="project" value="UniProtKB-KW"/>
</dbReference>
<evidence type="ECO:0000256" key="5">
    <source>
        <dbReference type="ARBA" id="ARBA00022723"/>
    </source>
</evidence>
<reference evidence="18" key="1">
    <citation type="journal article" date="2023" name="Science">
        <title>Genome structures resolve the early diversification of teleost fishes.</title>
        <authorList>
            <person name="Parey E."/>
            <person name="Louis A."/>
            <person name="Montfort J."/>
            <person name="Bouchez O."/>
            <person name="Roques C."/>
            <person name="Iampietro C."/>
            <person name="Lluch J."/>
            <person name="Castinel A."/>
            <person name="Donnadieu C."/>
            <person name="Desvignes T."/>
            <person name="Floi Bucao C."/>
            <person name="Jouanno E."/>
            <person name="Wen M."/>
            <person name="Mejri S."/>
            <person name="Dirks R."/>
            <person name="Jansen H."/>
            <person name="Henkel C."/>
            <person name="Chen W.J."/>
            <person name="Zahm M."/>
            <person name="Cabau C."/>
            <person name="Klopp C."/>
            <person name="Thompson A.W."/>
            <person name="Robinson-Rechavi M."/>
            <person name="Braasch I."/>
            <person name="Lecointre G."/>
            <person name="Bobe J."/>
            <person name="Postlethwait J.H."/>
            <person name="Berthelot C."/>
            <person name="Roest Crollius H."/>
            <person name="Guiguen Y."/>
        </authorList>
    </citation>
    <scope>NUCLEOTIDE SEQUENCE</scope>
    <source>
        <strain evidence="18">WJC10195</strain>
    </source>
</reference>
<feature type="region of interest" description="Disordered" evidence="14">
    <location>
        <begin position="191"/>
        <end position="215"/>
    </location>
</feature>
<keyword evidence="10 13" id="KW-0175">Coiled coil</keyword>